<evidence type="ECO:0000313" key="1">
    <source>
        <dbReference type="Proteomes" id="UP000887579"/>
    </source>
</evidence>
<name>A0AC34F6K3_9BILA</name>
<sequence>MVWPGVDSTNNYSPQTATSNFFPVGFKTDENAKDIQQRQYAFAQTYAQYLNFHTPQRSSSTLSSTHPPSNIKKKEPKKVPEKEKTEEYRARRVKNNESAKRSREARRRKEEEKDQKIMSLETQIRFLAQENHRLREQLQFQAACMPNSLQPQPFYS</sequence>
<protein>
    <submittedName>
        <fullName evidence="2">BZIP domain-containing protein</fullName>
    </submittedName>
</protein>
<proteinExistence type="predicted"/>
<dbReference type="WBParaSite" id="ES5_v2.g12785.t1">
    <property type="protein sequence ID" value="ES5_v2.g12785.t1"/>
    <property type="gene ID" value="ES5_v2.g12785"/>
</dbReference>
<organism evidence="1 2">
    <name type="scientific">Panagrolaimus sp. ES5</name>
    <dbReference type="NCBI Taxonomy" id="591445"/>
    <lineage>
        <taxon>Eukaryota</taxon>
        <taxon>Metazoa</taxon>
        <taxon>Ecdysozoa</taxon>
        <taxon>Nematoda</taxon>
        <taxon>Chromadorea</taxon>
        <taxon>Rhabditida</taxon>
        <taxon>Tylenchina</taxon>
        <taxon>Panagrolaimomorpha</taxon>
        <taxon>Panagrolaimoidea</taxon>
        <taxon>Panagrolaimidae</taxon>
        <taxon>Panagrolaimus</taxon>
    </lineage>
</organism>
<dbReference type="Proteomes" id="UP000887579">
    <property type="component" value="Unplaced"/>
</dbReference>
<accession>A0AC34F6K3</accession>
<evidence type="ECO:0000313" key="2">
    <source>
        <dbReference type="WBParaSite" id="ES5_v2.g12785.t1"/>
    </source>
</evidence>
<reference evidence="2" key="1">
    <citation type="submission" date="2022-11" db="UniProtKB">
        <authorList>
            <consortium name="WormBaseParasite"/>
        </authorList>
    </citation>
    <scope>IDENTIFICATION</scope>
</reference>